<evidence type="ECO:0000313" key="3">
    <source>
        <dbReference type="Proteomes" id="UP000451565"/>
    </source>
</evidence>
<dbReference type="SUPFAM" id="SSF55729">
    <property type="entry name" value="Acyl-CoA N-acyltransferases (Nat)"/>
    <property type="match status" value="1"/>
</dbReference>
<gene>
    <name evidence="2" type="ORF">GEV47_07910</name>
</gene>
<feature type="domain" description="N-acetyltransferase" evidence="1">
    <location>
        <begin position="120"/>
        <end position="263"/>
    </location>
</feature>
<dbReference type="Pfam" id="PF00583">
    <property type="entry name" value="Acetyltransf_1"/>
    <property type="match status" value="1"/>
</dbReference>
<dbReference type="RefSeq" id="WP_153234192.1">
    <property type="nucleotide sequence ID" value="NZ_WINI01000003.1"/>
</dbReference>
<dbReference type="Gene3D" id="3.40.630.30">
    <property type="match status" value="1"/>
</dbReference>
<dbReference type="AlphaFoldDB" id="A0A843YRI7"/>
<proteinExistence type="predicted"/>
<reference evidence="2 3" key="1">
    <citation type="submission" date="2019-10" db="EMBL/GenBank/DDBJ databases">
        <title>Glaciimonas soli sp. nov., a psychrophilic bacterium isolated from the forest soil of a high elevation mountain in Taiwan.</title>
        <authorList>
            <person name="Wang L.-T."/>
            <person name="Shieh W.Y."/>
        </authorList>
    </citation>
    <scope>NUCLEOTIDE SEQUENCE [LARGE SCALE GENOMIC DNA]</scope>
    <source>
        <strain evidence="2 3">GS1</strain>
    </source>
</reference>
<evidence type="ECO:0000313" key="2">
    <source>
        <dbReference type="EMBL" id="MQR00607.1"/>
    </source>
</evidence>
<dbReference type="OrthoDB" id="9796919at2"/>
<dbReference type="PROSITE" id="PS51186">
    <property type="entry name" value="GNAT"/>
    <property type="match status" value="1"/>
</dbReference>
<dbReference type="InterPro" id="IPR000182">
    <property type="entry name" value="GNAT_dom"/>
</dbReference>
<dbReference type="Proteomes" id="UP000451565">
    <property type="component" value="Unassembled WGS sequence"/>
</dbReference>
<accession>A0A843YRI7</accession>
<name>A0A843YRI7_9BURK</name>
<dbReference type="EMBL" id="WINI01000003">
    <property type="protein sequence ID" value="MQR00607.1"/>
    <property type="molecule type" value="Genomic_DNA"/>
</dbReference>
<keyword evidence="2" id="KW-0808">Transferase</keyword>
<dbReference type="InterPro" id="IPR016181">
    <property type="entry name" value="Acyl_CoA_acyltransferase"/>
</dbReference>
<protein>
    <submittedName>
        <fullName evidence="2">GNAT family N-acetyltransferase</fullName>
    </submittedName>
</protein>
<dbReference type="GO" id="GO:0016747">
    <property type="term" value="F:acyltransferase activity, transferring groups other than amino-acyl groups"/>
    <property type="evidence" value="ECO:0007669"/>
    <property type="project" value="InterPro"/>
</dbReference>
<keyword evidence="3" id="KW-1185">Reference proteome</keyword>
<evidence type="ECO:0000259" key="1">
    <source>
        <dbReference type="PROSITE" id="PS51186"/>
    </source>
</evidence>
<comment type="caution">
    <text evidence="2">The sequence shown here is derived from an EMBL/GenBank/DDBJ whole genome shotgun (WGS) entry which is preliminary data.</text>
</comment>
<sequence length="263" mass="30246">MHALGIASELMFHRISGNVRRDGSYTVIETKNNPDSYSGNTLLLARSPTYKNRATLETDFASLIGKPPTIRHRSFMWPLDDAEVFDPSAFVQDGYEYCENIVLVATKDNLRAPLRLNHEIEIRSFSSDQDWQDLESMQIRENDNVYPEAEFRNYLAGQRRTYQTLIDADRGNWWGAYKDGKQVASLGLFFDENIGRFQSVLTDAVYRNQGIARTLVHHVAQLGFAEVERLVMVADRSHHALRMYEELGFKAAERFGTMLWVLK</sequence>
<organism evidence="2 3">
    <name type="scientific">Glaciimonas soli</name>
    <dbReference type="NCBI Taxonomy" id="2590999"/>
    <lineage>
        <taxon>Bacteria</taxon>
        <taxon>Pseudomonadati</taxon>
        <taxon>Pseudomonadota</taxon>
        <taxon>Betaproteobacteria</taxon>
        <taxon>Burkholderiales</taxon>
        <taxon>Oxalobacteraceae</taxon>
        <taxon>Glaciimonas</taxon>
    </lineage>
</organism>
<dbReference type="CDD" id="cd04301">
    <property type="entry name" value="NAT_SF"/>
    <property type="match status" value="1"/>
</dbReference>